<organism evidence="3 4">
    <name type="scientific">Pilimelia columellifera subsp. columellifera</name>
    <dbReference type="NCBI Taxonomy" id="706583"/>
    <lineage>
        <taxon>Bacteria</taxon>
        <taxon>Bacillati</taxon>
        <taxon>Actinomycetota</taxon>
        <taxon>Actinomycetes</taxon>
        <taxon>Micromonosporales</taxon>
        <taxon>Micromonosporaceae</taxon>
        <taxon>Pilimelia</taxon>
    </lineage>
</organism>
<comment type="similarity">
    <text evidence="1 2">Belongs to the UPF0102 family.</text>
</comment>
<evidence type="ECO:0000256" key="2">
    <source>
        <dbReference type="HAMAP-Rule" id="MF_00048"/>
    </source>
</evidence>
<dbReference type="InterPro" id="IPR003509">
    <property type="entry name" value="UPF0102_YraN-like"/>
</dbReference>
<dbReference type="PANTHER" id="PTHR34039:SF1">
    <property type="entry name" value="UPF0102 PROTEIN YRAN"/>
    <property type="match status" value="1"/>
</dbReference>
<dbReference type="InterPro" id="IPR011856">
    <property type="entry name" value="tRNA_endonuc-like_dom_sf"/>
</dbReference>
<dbReference type="RefSeq" id="WP_344168132.1">
    <property type="nucleotide sequence ID" value="NZ_BAAARY010000002.1"/>
</dbReference>
<proteinExistence type="inferred from homology"/>
<accession>A0ABN3N3I5</accession>
<dbReference type="CDD" id="cd20736">
    <property type="entry name" value="PoNe_Nuclease"/>
    <property type="match status" value="1"/>
</dbReference>
<evidence type="ECO:0000313" key="4">
    <source>
        <dbReference type="Proteomes" id="UP001499978"/>
    </source>
</evidence>
<name>A0ABN3N3I5_9ACTN</name>
<gene>
    <name evidence="3" type="ORF">GCM10010201_07140</name>
</gene>
<dbReference type="NCBIfam" id="NF009150">
    <property type="entry name" value="PRK12497.1-3"/>
    <property type="match status" value="1"/>
</dbReference>
<evidence type="ECO:0000256" key="1">
    <source>
        <dbReference type="ARBA" id="ARBA00006738"/>
    </source>
</evidence>
<evidence type="ECO:0000313" key="3">
    <source>
        <dbReference type="EMBL" id="GAA2513851.1"/>
    </source>
</evidence>
<dbReference type="PANTHER" id="PTHR34039">
    <property type="entry name" value="UPF0102 PROTEIN YRAN"/>
    <property type="match status" value="1"/>
</dbReference>
<dbReference type="Gene3D" id="3.40.1350.10">
    <property type="match status" value="1"/>
</dbReference>
<dbReference type="EMBL" id="BAAARY010000002">
    <property type="protein sequence ID" value="GAA2513851.1"/>
    <property type="molecule type" value="Genomic_DNA"/>
</dbReference>
<dbReference type="InterPro" id="IPR011335">
    <property type="entry name" value="Restrct_endonuc-II-like"/>
</dbReference>
<dbReference type="Pfam" id="PF02021">
    <property type="entry name" value="UPF0102"/>
    <property type="match status" value="1"/>
</dbReference>
<dbReference type="SUPFAM" id="SSF52980">
    <property type="entry name" value="Restriction endonuclease-like"/>
    <property type="match status" value="1"/>
</dbReference>
<protein>
    <recommendedName>
        <fullName evidence="2">UPF0102 protein GCM10010201_07140</fullName>
    </recommendedName>
</protein>
<keyword evidence="4" id="KW-1185">Reference proteome</keyword>
<sequence length="119" mass="12600">MTQTTQALGRHGEQLAVDFLTAAGMAIIDRNWRRRAGEIDIIARDGDAIVFVEVKTRRGEGYGGPLAAVAPPKVARLRRLAGQWLASAGLSAAAIRIDVIGVLVRCGAPATFNHVRGVG</sequence>
<reference evidence="3 4" key="1">
    <citation type="journal article" date="2019" name="Int. J. Syst. Evol. Microbiol.">
        <title>The Global Catalogue of Microorganisms (GCM) 10K type strain sequencing project: providing services to taxonomists for standard genome sequencing and annotation.</title>
        <authorList>
            <consortium name="The Broad Institute Genomics Platform"/>
            <consortium name="The Broad Institute Genome Sequencing Center for Infectious Disease"/>
            <person name="Wu L."/>
            <person name="Ma J."/>
        </authorList>
    </citation>
    <scope>NUCLEOTIDE SEQUENCE [LARGE SCALE GENOMIC DNA]</scope>
    <source>
        <strain evidence="3 4">JCM 3367</strain>
    </source>
</reference>
<dbReference type="NCBIfam" id="NF009154">
    <property type="entry name" value="PRK12497.3-3"/>
    <property type="match status" value="1"/>
</dbReference>
<dbReference type="NCBIfam" id="TIGR00252">
    <property type="entry name" value="YraN family protein"/>
    <property type="match status" value="1"/>
</dbReference>
<comment type="caution">
    <text evidence="3">The sequence shown here is derived from an EMBL/GenBank/DDBJ whole genome shotgun (WGS) entry which is preliminary data.</text>
</comment>
<dbReference type="HAMAP" id="MF_00048">
    <property type="entry name" value="UPF0102"/>
    <property type="match status" value="1"/>
</dbReference>
<dbReference type="Proteomes" id="UP001499978">
    <property type="component" value="Unassembled WGS sequence"/>
</dbReference>